<accession>A0A3N4LWD2</accession>
<dbReference type="InParanoid" id="A0A3N4LWD2"/>
<protein>
    <recommendedName>
        <fullName evidence="4">F-box domain-containing protein</fullName>
    </recommendedName>
</protein>
<dbReference type="EMBL" id="ML121536">
    <property type="protein sequence ID" value="RPB25998.1"/>
    <property type="molecule type" value="Genomic_DNA"/>
</dbReference>
<organism evidence="2 3">
    <name type="scientific">Terfezia boudieri ATCC MYA-4762</name>
    <dbReference type="NCBI Taxonomy" id="1051890"/>
    <lineage>
        <taxon>Eukaryota</taxon>
        <taxon>Fungi</taxon>
        <taxon>Dikarya</taxon>
        <taxon>Ascomycota</taxon>
        <taxon>Pezizomycotina</taxon>
        <taxon>Pezizomycetes</taxon>
        <taxon>Pezizales</taxon>
        <taxon>Pezizaceae</taxon>
        <taxon>Terfezia</taxon>
    </lineage>
</organism>
<proteinExistence type="predicted"/>
<dbReference type="AlphaFoldDB" id="A0A3N4LWD2"/>
<gene>
    <name evidence="2" type="ORF">L211DRAFT_69316</name>
</gene>
<dbReference type="Gene3D" id="1.20.1280.50">
    <property type="match status" value="1"/>
</dbReference>
<reference evidence="2 3" key="1">
    <citation type="journal article" date="2018" name="Nat. Ecol. Evol.">
        <title>Pezizomycetes genomes reveal the molecular basis of ectomycorrhizal truffle lifestyle.</title>
        <authorList>
            <person name="Murat C."/>
            <person name="Payen T."/>
            <person name="Noel B."/>
            <person name="Kuo A."/>
            <person name="Morin E."/>
            <person name="Chen J."/>
            <person name="Kohler A."/>
            <person name="Krizsan K."/>
            <person name="Balestrini R."/>
            <person name="Da Silva C."/>
            <person name="Montanini B."/>
            <person name="Hainaut M."/>
            <person name="Levati E."/>
            <person name="Barry K.W."/>
            <person name="Belfiori B."/>
            <person name="Cichocki N."/>
            <person name="Clum A."/>
            <person name="Dockter R.B."/>
            <person name="Fauchery L."/>
            <person name="Guy J."/>
            <person name="Iotti M."/>
            <person name="Le Tacon F."/>
            <person name="Lindquist E.A."/>
            <person name="Lipzen A."/>
            <person name="Malagnac F."/>
            <person name="Mello A."/>
            <person name="Molinier V."/>
            <person name="Miyauchi S."/>
            <person name="Poulain J."/>
            <person name="Riccioni C."/>
            <person name="Rubini A."/>
            <person name="Sitrit Y."/>
            <person name="Splivallo R."/>
            <person name="Traeger S."/>
            <person name="Wang M."/>
            <person name="Zifcakova L."/>
            <person name="Wipf D."/>
            <person name="Zambonelli A."/>
            <person name="Paolocci F."/>
            <person name="Nowrousian M."/>
            <person name="Ottonello S."/>
            <person name="Baldrian P."/>
            <person name="Spatafora J.W."/>
            <person name="Henrissat B."/>
            <person name="Nagy L.G."/>
            <person name="Aury J.M."/>
            <person name="Wincker P."/>
            <person name="Grigoriev I.V."/>
            <person name="Bonfante P."/>
            <person name="Martin F.M."/>
        </authorList>
    </citation>
    <scope>NUCLEOTIDE SEQUENCE [LARGE SCALE GENOMIC DNA]</scope>
    <source>
        <strain evidence="2 3">ATCC MYA-4762</strain>
    </source>
</reference>
<dbReference type="Proteomes" id="UP000267821">
    <property type="component" value="Unassembled WGS sequence"/>
</dbReference>
<evidence type="ECO:0008006" key="4">
    <source>
        <dbReference type="Google" id="ProtNLM"/>
    </source>
</evidence>
<name>A0A3N4LWD2_9PEZI</name>
<feature type="compositionally biased region" description="Low complexity" evidence="1">
    <location>
        <begin position="50"/>
        <end position="74"/>
    </location>
</feature>
<keyword evidence="3" id="KW-1185">Reference proteome</keyword>
<evidence type="ECO:0000313" key="3">
    <source>
        <dbReference type="Proteomes" id="UP000267821"/>
    </source>
</evidence>
<feature type="region of interest" description="Disordered" evidence="1">
    <location>
        <begin position="45"/>
        <end position="74"/>
    </location>
</feature>
<sequence>MRILPTTIGGCGAHEEMPDEMVWMGGDVTQDGNNECEDEECQFDHYEPQSPATPASSPCPASPTTPTSLHSSTLPGCYRQRSILPSAKYITKSMSDPATASMQLQTLFSTTTTAGSPIAPTSTKKPKLSISDLPPELLRQVFRYTLDENWLYDYLEEDDGNSVGGGSRGIVIPGENGGNFCVMRIEIQLSQVCRWWREVVRSHLDLWKLGNSFKKCIHITGQQWFNHFFPFYILEGEGGYNYINISFSGFTVPPEYFRPTNTLYDAPLFDEPEGSDYHDDLPPRRRILLDSTTYIRLKLSNRSNVAIDKVLENLDFPLYGASTIITTVNSESRFYVSERYYKGLRPLATSGILYADDGSLCSGELEDGLNLGFEINSWLRDWGHEVGTRIGDMSRWFCLASNEYELHVKLPILGGIKKRWEIPRVGWRDKIAQLFYSHPEVSAWDEWDDTHCGQGKPCEHQFEVARLEGFSDKAQQLEFSLIGINDEGVALHRGYTWRDEMLLMIHPLKRNISPFLMKSGSCAFVNVRARGYDISGQAVVKQEGCGCESARQWWK</sequence>
<dbReference type="OrthoDB" id="10289392at2759"/>
<evidence type="ECO:0000256" key="1">
    <source>
        <dbReference type="SAM" id="MobiDB-lite"/>
    </source>
</evidence>
<evidence type="ECO:0000313" key="2">
    <source>
        <dbReference type="EMBL" id="RPB25998.1"/>
    </source>
</evidence>